<dbReference type="PANTHER" id="PTHR44942">
    <property type="entry name" value="METHYLTRANSF_11 DOMAIN-CONTAINING PROTEIN"/>
    <property type="match status" value="1"/>
</dbReference>
<keyword evidence="5" id="KW-1185">Reference proteome</keyword>
<dbReference type="GO" id="GO:0032259">
    <property type="term" value="P:methylation"/>
    <property type="evidence" value="ECO:0007669"/>
    <property type="project" value="UniProtKB-KW"/>
</dbReference>
<organism evidence="4 5">
    <name type="scientific">Quadrisphaera setariae</name>
    <dbReference type="NCBI Taxonomy" id="2593304"/>
    <lineage>
        <taxon>Bacteria</taxon>
        <taxon>Bacillati</taxon>
        <taxon>Actinomycetota</taxon>
        <taxon>Actinomycetes</taxon>
        <taxon>Kineosporiales</taxon>
        <taxon>Kineosporiaceae</taxon>
        <taxon>Quadrisphaera</taxon>
    </lineage>
</organism>
<dbReference type="InterPro" id="IPR051052">
    <property type="entry name" value="Diverse_substrate_MTase"/>
</dbReference>
<evidence type="ECO:0000256" key="1">
    <source>
        <dbReference type="ARBA" id="ARBA00022603"/>
    </source>
</evidence>
<reference evidence="4 5" key="1">
    <citation type="submission" date="2019-07" db="EMBL/GenBank/DDBJ databases">
        <title>Quadrisphaera sp. strain DD2A genome sequencing and assembly.</title>
        <authorList>
            <person name="Kim I."/>
        </authorList>
    </citation>
    <scope>NUCLEOTIDE SEQUENCE [LARGE SCALE GENOMIC DNA]</scope>
    <source>
        <strain evidence="4 5">DD2A</strain>
    </source>
</reference>
<gene>
    <name evidence="4" type="ORF">FMM08_08565</name>
</gene>
<dbReference type="CDD" id="cd02440">
    <property type="entry name" value="AdoMet_MTases"/>
    <property type="match status" value="1"/>
</dbReference>
<evidence type="ECO:0000313" key="4">
    <source>
        <dbReference type="EMBL" id="TXR56775.1"/>
    </source>
</evidence>
<name>A0A5C8ZFG3_9ACTN</name>
<dbReference type="Gene3D" id="3.40.50.150">
    <property type="entry name" value="Vaccinia Virus protein VP39"/>
    <property type="match status" value="1"/>
</dbReference>
<dbReference type="Proteomes" id="UP000321234">
    <property type="component" value="Unassembled WGS sequence"/>
</dbReference>
<protein>
    <submittedName>
        <fullName evidence="4">Methyltransferase domain-containing protein</fullName>
    </submittedName>
</protein>
<dbReference type="Pfam" id="PF08242">
    <property type="entry name" value="Methyltransf_12"/>
    <property type="match status" value="1"/>
</dbReference>
<dbReference type="InterPro" id="IPR029063">
    <property type="entry name" value="SAM-dependent_MTases_sf"/>
</dbReference>
<comment type="caution">
    <text evidence="4">The sequence shown here is derived from an EMBL/GenBank/DDBJ whole genome shotgun (WGS) entry which is preliminary data.</text>
</comment>
<sequence length="271" mass="28902">MRSNTDRSARTAFDAVADAYEAARPRFPAEQVARVLRWAGVEPGQRVLEVGAGTGQLTRALLGAGHPVLAVEPGRQMAGRLRTLDGTGALRVEQAHLGEVDLRGEAFPVVVAANSFHWLDPAVEHPVVAEALEPGGRLLLLWTFLLSRDDAVATLAADPVVGPELGFLDVRPDAEEHLERTARDGRAELDAAGLFRVDAWQFDRRTETRDATGLVALVRSFANVAALPPERRAALEQRVADVLADGSQRDVSLDVLTCAVLASGAADLSAG</sequence>
<dbReference type="InterPro" id="IPR013217">
    <property type="entry name" value="Methyltransf_12"/>
</dbReference>
<evidence type="ECO:0000259" key="3">
    <source>
        <dbReference type="Pfam" id="PF08242"/>
    </source>
</evidence>
<keyword evidence="1 4" id="KW-0489">Methyltransferase</keyword>
<dbReference type="OrthoDB" id="9797252at2"/>
<dbReference type="PANTHER" id="PTHR44942:SF4">
    <property type="entry name" value="METHYLTRANSFERASE TYPE 11 DOMAIN-CONTAINING PROTEIN"/>
    <property type="match status" value="1"/>
</dbReference>
<dbReference type="AlphaFoldDB" id="A0A5C8ZFG3"/>
<evidence type="ECO:0000256" key="2">
    <source>
        <dbReference type="ARBA" id="ARBA00022679"/>
    </source>
</evidence>
<accession>A0A5C8ZFG3</accession>
<keyword evidence="2 4" id="KW-0808">Transferase</keyword>
<dbReference type="SUPFAM" id="SSF53335">
    <property type="entry name" value="S-adenosyl-L-methionine-dependent methyltransferases"/>
    <property type="match status" value="1"/>
</dbReference>
<evidence type="ECO:0000313" key="5">
    <source>
        <dbReference type="Proteomes" id="UP000321234"/>
    </source>
</evidence>
<feature type="domain" description="Methyltransferase type 12" evidence="3">
    <location>
        <begin position="48"/>
        <end position="138"/>
    </location>
</feature>
<dbReference type="GO" id="GO:0008168">
    <property type="term" value="F:methyltransferase activity"/>
    <property type="evidence" value="ECO:0007669"/>
    <property type="project" value="UniProtKB-KW"/>
</dbReference>
<dbReference type="RefSeq" id="WP_147925904.1">
    <property type="nucleotide sequence ID" value="NZ_VKAC01000004.1"/>
</dbReference>
<proteinExistence type="predicted"/>
<dbReference type="EMBL" id="VKAC01000004">
    <property type="protein sequence ID" value="TXR56775.1"/>
    <property type="molecule type" value="Genomic_DNA"/>
</dbReference>